<proteinExistence type="predicted"/>
<name>A0AAE0WMF6_9PEZI</name>
<reference evidence="3" key="1">
    <citation type="submission" date="2023-07" db="EMBL/GenBank/DDBJ databases">
        <title>Black Yeasts Isolated from many extreme environments.</title>
        <authorList>
            <person name="Coleine C."/>
            <person name="Stajich J.E."/>
            <person name="Selbmann L."/>
        </authorList>
    </citation>
    <scope>NUCLEOTIDE SEQUENCE</scope>
    <source>
        <strain evidence="3">CCFEE 5485</strain>
    </source>
</reference>
<feature type="region of interest" description="Disordered" evidence="1">
    <location>
        <begin position="628"/>
        <end position="696"/>
    </location>
</feature>
<dbReference type="Proteomes" id="UP001274830">
    <property type="component" value="Unassembled WGS sequence"/>
</dbReference>
<dbReference type="GeneID" id="89964156"/>
<evidence type="ECO:0000259" key="2">
    <source>
        <dbReference type="Pfam" id="PF25326"/>
    </source>
</evidence>
<evidence type="ECO:0000256" key="1">
    <source>
        <dbReference type="SAM" id="MobiDB-lite"/>
    </source>
</evidence>
<keyword evidence="4" id="KW-1185">Reference proteome</keyword>
<dbReference type="InterPro" id="IPR057344">
    <property type="entry name" value="ARM_SRB8"/>
</dbReference>
<evidence type="ECO:0000313" key="3">
    <source>
        <dbReference type="EMBL" id="KAK3674383.1"/>
    </source>
</evidence>
<comment type="caution">
    <text evidence="3">The sequence shown here is derived from an EMBL/GenBank/DDBJ whole genome shotgun (WGS) entry which is preliminary data.</text>
</comment>
<dbReference type="AlphaFoldDB" id="A0AAE0WMF6"/>
<accession>A0AAE0WMF6</accession>
<dbReference type="Pfam" id="PF25326">
    <property type="entry name" value="ARM_SRB8"/>
    <property type="match status" value="1"/>
</dbReference>
<feature type="compositionally biased region" description="Low complexity" evidence="1">
    <location>
        <begin position="634"/>
        <end position="663"/>
    </location>
</feature>
<dbReference type="RefSeq" id="XP_064692854.1">
    <property type="nucleotide sequence ID" value="XM_064839611.1"/>
</dbReference>
<feature type="compositionally biased region" description="Low complexity" evidence="1">
    <location>
        <begin position="676"/>
        <end position="689"/>
    </location>
</feature>
<dbReference type="EMBL" id="JAUTXT010000020">
    <property type="protein sequence ID" value="KAK3674383.1"/>
    <property type="molecule type" value="Genomic_DNA"/>
</dbReference>
<sequence length="737" mass="79775">MVGIITGGTLQPSQFQLFRSVFEDTGHMRALSDLAIQTVESEDMATLADAANTVAYHVKSLAAIGSLSDLVELLMTRYRTLRTEQPLHRSFILAMTRLLGLFHTHQRNLEILHSDLLICEQQNTAAVCSPASDNMIGMQASSLETDEDIEAVFASGNSMDDQLLQRVFMRVLLRAGKTEYDDGEPTSKMCNWLNQLRIVGSGSFDELVTAYVKSTRTSTHGTTKSMDAITALVAAECVSLPDVLRTIGPSSEVPAIRLVVQLLLKPASALHGLSLAEQYRYSTIQRLCCVQQAQSVAPLLMAACGDPEFDISNEVLHALIIEYTTTLVEVVRKSFHDAHHSRPPTQKAVELSQALVARGIDAANATNLDVHQILAMTTPLSVRFCAGALTYLSKGCASDAGSGGDLAKEVMIEAIQSGNNAWPQLLGTAISDDTKRDLHAWAQDRLLMASGDAELKDDVEAQRYLDVLDLTYHSVRGGDDTAVLVLLNDKLRGVERQLSASSDEDKANLDRNHSVWQELSVLLHICCLHVSADGIDMDANQQARANLLSTLCTLCMHPRILMDVNKAEYLFDLASALSDSLPEQTLQGIARTIKPMEARIQALVGMSSTVMSSDTWLALASQLPSAQSRGTTTAQQRALSKHAAAASSSSSQSTPSPSTTARPGVVGGSTSFGLAQQSQPQPQQRPWPQMGSARGSVVEMKTTPFALRRWEVMPDSTPVMGENDTSLSLGLFGARKV</sequence>
<evidence type="ECO:0000313" key="4">
    <source>
        <dbReference type="Proteomes" id="UP001274830"/>
    </source>
</evidence>
<organism evidence="3 4">
    <name type="scientific">Recurvomyces mirabilis</name>
    <dbReference type="NCBI Taxonomy" id="574656"/>
    <lineage>
        <taxon>Eukaryota</taxon>
        <taxon>Fungi</taxon>
        <taxon>Dikarya</taxon>
        <taxon>Ascomycota</taxon>
        <taxon>Pezizomycotina</taxon>
        <taxon>Dothideomycetes</taxon>
        <taxon>Dothideomycetidae</taxon>
        <taxon>Mycosphaerellales</taxon>
        <taxon>Teratosphaeriaceae</taxon>
        <taxon>Recurvomyces</taxon>
    </lineage>
</organism>
<gene>
    <name evidence="3" type="primary">SRB8_1</name>
    <name evidence="3" type="ORF">LTR78_005852</name>
</gene>
<feature type="domain" description="SRB8 ARM-like" evidence="2">
    <location>
        <begin position="9"/>
        <end position="121"/>
    </location>
</feature>
<protein>
    <submittedName>
        <fullName evidence="3">RNA polymerase II mediator complex subunit</fullName>
    </submittedName>
</protein>